<dbReference type="RefSeq" id="WP_281837133.1">
    <property type="nucleotide sequence ID" value="NZ_BSDY01000019.1"/>
</dbReference>
<organism evidence="1 2">
    <name type="scientific">Propionigenium maris DSM 9537</name>
    <dbReference type="NCBI Taxonomy" id="1123000"/>
    <lineage>
        <taxon>Bacteria</taxon>
        <taxon>Fusobacteriati</taxon>
        <taxon>Fusobacteriota</taxon>
        <taxon>Fusobacteriia</taxon>
        <taxon>Fusobacteriales</taxon>
        <taxon>Fusobacteriaceae</taxon>
        <taxon>Propionigenium</taxon>
    </lineage>
</organism>
<gene>
    <name evidence="1" type="ORF">PM10SUCC1_30010</name>
</gene>
<proteinExistence type="predicted"/>
<reference evidence="1" key="1">
    <citation type="submission" date="2022-12" db="EMBL/GenBank/DDBJ databases">
        <title>Reference genome sequencing for broad-spectrum identification of bacterial and archaeal isolates by mass spectrometry.</title>
        <authorList>
            <person name="Sekiguchi Y."/>
            <person name="Tourlousse D.M."/>
        </authorList>
    </citation>
    <scope>NUCLEOTIDE SEQUENCE</scope>
    <source>
        <strain evidence="1">10succ1</strain>
    </source>
</reference>
<protein>
    <submittedName>
        <fullName evidence="1">Uncharacterized protein</fullName>
    </submittedName>
</protein>
<keyword evidence="2" id="KW-1185">Reference proteome</keyword>
<dbReference type="AlphaFoldDB" id="A0A9W6GN94"/>
<dbReference type="Proteomes" id="UP001144471">
    <property type="component" value="Unassembled WGS sequence"/>
</dbReference>
<dbReference type="Gene3D" id="3.30.460.10">
    <property type="entry name" value="Beta Polymerase, domain 2"/>
    <property type="match status" value="1"/>
</dbReference>
<comment type="caution">
    <text evidence="1">The sequence shown here is derived from an EMBL/GenBank/DDBJ whole genome shotgun (WGS) entry which is preliminary data.</text>
</comment>
<dbReference type="SUPFAM" id="SSF81301">
    <property type="entry name" value="Nucleotidyltransferase"/>
    <property type="match status" value="1"/>
</dbReference>
<dbReference type="InterPro" id="IPR043519">
    <property type="entry name" value="NT_sf"/>
</dbReference>
<sequence>MEERFSYEFAAGEYRRLEEYLSERGYRCEPSGSLRRRRKDVGDIDFLVLGEKREVLEVVGSYPEVERRINKYEFQLRSGVCIHAIPEIERRYNFTLWQSTGPKKHVKWVKEIYREREMELRRENIEERKIYTEIGLEYIEPEERYRYQGE</sequence>
<accession>A0A9W6GN94</accession>
<evidence type="ECO:0000313" key="2">
    <source>
        <dbReference type="Proteomes" id="UP001144471"/>
    </source>
</evidence>
<name>A0A9W6GN94_9FUSO</name>
<dbReference type="EMBL" id="BSDY01000019">
    <property type="protein sequence ID" value="GLI57487.1"/>
    <property type="molecule type" value="Genomic_DNA"/>
</dbReference>
<evidence type="ECO:0000313" key="1">
    <source>
        <dbReference type="EMBL" id="GLI57487.1"/>
    </source>
</evidence>